<dbReference type="AlphaFoldDB" id="A0A1E3VV36"/>
<proteinExistence type="predicted"/>
<comment type="caution">
    <text evidence="1">The sequence shown here is derived from an EMBL/GenBank/DDBJ whole genome shotgun (WGS) entry which is preliminary data.</text>
</comment>
<protein>
    <submittedName>
        <fullName evidence="1">Uncharacterized protein</fullName>
    </submittedName>
</protein>
<keyword evidence="2" id="KW-1185">Reference proteome</keyword>
<evidence type="ECO:0000313" key="1">
    <source>
        <dbReference type="EMBL" id="ODR97387.1"/>
    </source>
</evidence>
<evidence type="ECO:0000313" key="2">
    <source>
        <dbReference type="Proteomes" id="UP000094472"/>
    </source>
</evidence>
<reference evidence="1 2" key="1">
    <citation type="journal article" date="2016" name="Environ. Microbiol.">
        <title>New Methyloceanibacter diversity from North Sea sediments includes methanotroph containing solely the soluble methane monooxygenase.</title>
        <authorList>
            <person name="Vekeman B."/>
            <person name="Kerckhof F.M."/>
            <person name="Cremers G."/>
            <person name="de Vos P."/>
            <person name="Vandamme P."/>
            <person name="Boon N."/>
            <person name="Op den Camp H.J."/>
            <person name="Heylen K."/>
        </authorList>
    </citation>
    <scope>NUCLEOTIDE SEQUENCE [LARGE SCALE GENOMIC DNA]</scope>
    <source>
        <strain evidence="1 2">R-67175</strain>
    </source>
</reference>
<name>A0A1E3VV36_9HYPH</name>
<dbReference type="EMBL" id="LPWF01000026">
    <property type="protein sequence ID" value="ODR97387.1"/>
    <property type="molecule type" value="Genomic_DNA"/>
</dbReference>
<gene>
    <name evidence="1" type="ORF">AUC69_12295</name>
</gene>
<accession>A0A1E3VV36</accession>
<sequence length="211" mass="22381">MLGPVQPEVIDNVVALLVAEKRRVAIAAHTDVDGTAALLRAGAKDLRVQRMGQRDDVRAGAAVKILTGLRQELGGDNVGMASLERGDLAGHWRVGRVVLVADESHEARPGAGAKCGCKALQVFGGVGGAVVKQDDEVVLIKFAGETRRGEVENVEGRRLEERCRGEGVGPVVVIGRAMRIAEREHQCLDGVSRCAHAGSWSAAARVWATRV</sequence>
<dbReference type="Proteomes" id="UP000094472">
    <property type="component" value="Unassembled WGS sequence"/>
</dbReference>
<organism evidence="1 2">
    <name type="scientific">Methyloceanibacter superfactus</name>
    <dbReference type="NCBI Taxonomy" id="1774969"/>
    <lineage>
        <taxon>Bacteria</taxon>
        <taxon>Pseudomonadati</taxon>
        <taxon>Pseudomonadota</taxon>
        <taxon>Alphaproteobacteria</taxon>
        <taxon>Hyphomicrobiales</taxon>
        <taxon>Hyphomicrobiaceae</taxon>
        <taxon>Methyloceanibacter</taxon>
    </lineage>
</organism>